<evidence type="ECO:0000313" key="2">
    <source>
        <dbReference type="Proteomes" id="UP001229209"/>
    </source>
</evidence>
<dbReference type="Pfam" id="PF07949">
    <property type="entry name" value="YbbR"/>
    <property type="match status" value="2"/>
</dbReference>
<dbReference type="InterPro" id="IPR053154">
    <property type="entry name" value="c-di-AMP_regulator"/>
</dbReference>
<dbReference type="Gene3D" id="2.170.120.30">
    <property type="match status" value="2"/>
</dbReference>
<dbReference type="RefSeq" id="WP_306954180.1">
    <property type="nucleotide sequence ID" value="NZ_JAURUO010000007.1"/>
</dbReference>
<dbReference type="EMBL" id="JAURUO010000007">
    <property type="protein sequence ID" value="MDP9728555.1"/>
    <property type="molecule type" value="Genomic_DNA"/>
</dbReference>
<accession>A0ABT9LWA3</accession>
<proteinExistence type="predicted"/>
<dbReference type="PANTHER" id="PTHR37804:SF1">
    <property type="entry name" value="CDAA REGULATORY PROTEIN CDAR"/>
    <property type="match status" value="1"/>
</dbReference>
<evidence type="ECO:0000313" key="1">
    <source>
        <dbReference type="EMBL" id="MDP9728555.1"/>
    </source>
</evidence>
<dbReference type="Proteomes" id="UP001229209">
    <property type="component" value="Unassembled WGS sequence"/>
</dbReference>
<name>A0ABT9LWA3_9BACL</name>
<comment type="caution">
    <text evidence="1">The sequence shown here is derived from an EMBL/GenBank/DDBJ whole genome shotgun (WGS) entry which is preliminary data.</text>
</comment>
<gene>
    <name evidence="1" type="ORF">J2S04_001505</name>
</gene>
<reference evidence="1 2" key="1">
    <citation type="submission" date="2023-07" db="EMBL/GenBank/DDBJ databases">
        <title>Genomic Encyclopedia of Type Strains, Phase IV (KMG-IV): sequencing the most valuable type-strain genomes for metagenomic binning, comparative biology and taxonomic classification.</title>
        <authorList>
            <person name="Goeker M."/>
        </authorList>
    </citation>
    <scope>NUCLEOTIDE SEQUENCE [LARGE SCALE GENOMIC DNA]</scope>
    <source>
        <strain evidence="1 2">DSM 25924</strain>
    </source>
</reference>
<keyword evidence="2" id="KW-1185">Reference proteome</keyword>
<dbReference type="Gene3D" id="2.170.120.40">
    <property type="entry name" value="YbbR-like domain"/>
    <property type="match status" value="2"/>
</dbReference>
<organism evidence="1 2">
    <name type="scientific">Alicyclobacillus tolerans</name>
    <dbReference type="NCBI Taxonomy" id="90970"/>
    <lineage>
        <taxon>Bacteria</taxon>
        <taxon>Bacillati</taxon>
        <taxon>Bacillota</taxon>
        <taxon>Bacilli</taxon>
        <taxon>Bacillales</taxon>
        <taxon>Alicyclobacillaceae</taxon>
        <taxon>Alicyclobacillus</taxon>
    </lineage>
</organism>
<dbReference type="InterPro" id="IPR012505">
    <property type="entry name" value="YbbR"/>
</dbReference>
<dbReference type="PANTHER" id="PTHR37804">
    <property type="entry name" value="CDAA REGULATORY PROTEIN CDAR"/>
    <property type="match status" value="1"/>
</dbReference>
<protein>
    <submittedName>
        <fullName evidence="1">YbbR domain-containing protein</fullName>
    </submittedName>
</protein>
<sequence>MNMDKFLQNNNVLKVLAFIMACILWVIVHAPATPTGAASVVETFERPIHVELNKSMLVTSVKPSTVKLTVTVSAINAVQLSSEMQGVEATVNAIGLSPGQHVLHVQLQGMPNVQSYSVDPTSVAVNLANKMTATFPIQVSLANNQAKIAKISVAPKEATVSGKARDLQQVAGVVAKVNVTNHTDGLWTNTVPLVAVNQEGQVVQGVVVEPDSAKVSLALAGLQEHVTLQPAIDGTPAAGYAVAGITLQPSEVNVYTWPNGSNKPISSLPVPVNVNQLDSNTSSKVDIPIPSGVQSIQPQQVEVSVQIEPASTKSFQNLPITIENAATNEQIIFTGNPAVSLQLYGPVSLLQNLQSSDIGVFINAQNLHPGVQQVPIQVSVPRYVTVASLSQTDVTINVREG</sequence>